<feature type="transmembrane region" description="Helical" evidence="1">
    <location>
        <begin position="360"/>
        <end position="381"/>
    </location>
</feature>
<feature type="transmembrane region" description="Helical" evidence="1">
    <location>
        <begin position="50"/>
        <end position="67"/>
    </location>
</feature>
<feature type="transmembrane region" description="Helical" evidence="1">
    <location>
        <begin position="206"/>
        <end position="222"/>
    </location>
</feature>
<evidence type="ECO:0000313" key="3">
    <source>
        <dbReference type="Proteomes" id="UP000464577"/>
    </source>
</evidence>
<feature type="transmembrane region" description="Helical" evidence="1">
    <location>
        <begin position="181"/>
        <end position="199"/>
    </location>
</feature>
<keyword evidence="1" id="KW-1133">Transmembrane helix</keyword>
<dbReference type="RefSeq" id="WP_162384491.1">
    <property type="nucleotide sequence ID" value="NZ_CP045997.1"/>
</dbReference>
<keyword evidence="3" id="KW-1185">Reference proteome</keyword>
<proteinExistence type="predicted"/>
<dbReference type="Proteomes" id="UP000464577">
    <property type="component" value="Chromosome"/>
</dbReference>
<name>A0A6P1VQ14_9BACT</name>
<organism evidence="2 3">
    <name type="scientific">Spirosoma endbachense</name>
    <dbReference type="NCBI Taxonomy" id="2666025"/>
    <lineage>
        <taxon>Bacteria</taxon>
        <taxon>Pseudomonadati</taxon>
        <taxon>Bacteroidota</taxon>
        <taxon>Cytophagia</taxon>
        <taxon>Cytophagales</taxon>
        <taxon>Cytophagaceae</taxon>
        <taxon>Spirosoma</taxon>
    </lineage>
</organism>
<protein>
    <recommendedName>
        <fullName evidence="4">O-antigen ligase domain-containing protein</fullName>
    </recommendedName>
</protein>
<sequence length="466" mass="52542">MLGIGLLLLAIGLYLTHSYFYALLLFFGFVTNGYQLIPPALLMAGAPTDKLTDLALVFLLVALVSRSRMLWWSIRRDQLFRWIGIFIGFIALDGLYSIWSEGYELGGVLRVFRVNLFLLSFGVFFIVPTPVLMRLFHTIAVITVIQSVIFLCQLVIGQALLNSTMAGSEVATTTVEKFAFTRFYNTPVFLTPTVFYYLFQFRCRSRAIHWGVLSILLVTVIAPLHRNYIFGIVVMSSLYVLFQQTRSQRAFYISLLVVIGYGVSTVDMISSRINEGLTDFNKTFTTGQSLATTDYGENTFAFRMAHLFERINYITAKPGGYVFGIGLLSENTRQAEQLSFEVGAFDERTGRISQINTGDIAWSLLILQLGFVGTILFIIVLIQFIRLFYRHRLVPFSVVGLLTVSVTFLISFAGTELLMIPFRTLIVFLAVIVTKAAYNSPIRTIQQRSDSPDLTQAQSLEIEPAW</sequence>
<evidence type="ECO:0000256" key="1">
    <source>
        <dbReference type="SAM" id="Phobius"/>
    </source>
</evidence>
<evidence type="ECO:0000313" key="2">
    <source>
        <dbReference type="EMBL" id="QHV94070.1"/>
    </source>
</evidence>
<reference evidence="2 3" key="1">
    <citation type="submission" date="2019-11" db="EMBL/GenBank/DDBJ databases">
        <title>Spirosoma endbachense sp. nov., isolated from a natural salt meadow.</title>
        <authorList>
            <person name="Rojas J."/>
            <person name="Ambika Manirajan B."/>
            <person name="Ratering S."/>
            <person name="Suarez C."/>
            <person name="Geissler-Plaum R."/>
            <person name="Schnell S."/>
        </authorList>
    </citation>
    <scope>NUCLEOTIDE SEQUENCE [LARGE SCALE GENOMIC DNA]</scope>
    <source>
        <strain evidence="2 3">I-24</strain>
    </source>
</reference>
<feature type="transmembrane region" description="Helical" evidence="1">
    <location>
        <begin position="420"/>
        <end position="438"/>
    </location>
</feature>
<evidence type="ECO:0008006" key="4">
    <source>
        <dbReference type="Google" id="ProtNLM"/>
    </source>
</evidence>
<feature type="transmembrane region" description="Helical" evidence="1">
    <location>
        <begin position="139"/>
        <end position="161"/>
    </location>
</feature>
<feature type="transmembrane region" description="Helical" evidence="1">
    <location>
        <begin position="393"/>
        <end position="414"/>
    </location>
</feature>
<feature type="transmembrane region" description="Helical" evidence="1">
    <location>
        <begin position="79"/>
        <end position="99"/>
    </location>
</feature>
<gene>
    <name evidence="2" type="ORF">GJR95_03070</name>
</gene>
<feature type="transmembrane region" description="Helical" evidence="1">
    <location>
        <begin position="111"/>
        <end position="132"/>
    </location>
</feature>
<feature type="transmembrane region" description="Helical" evidence="1">
    <location>
        <begin position="250"/>
        <end position="270"/>
    </location>
</feature>
<dbReference type="EMBL" id="CP045997">
    <property type="protein sequence ID" value="QHV94070.1"/>
    <property type="molecule type" value="Genomic_DNA"/>
</dbReference>
<keyword evidence="1" id="KW-0472">Membrane</keyword>
<feature type="transmembrane region" description="Helical" evidence="1">
    <location>
        <begin position="228"/>
        <end position="243"/>
    </location>
</feature>
<feature type="transmembrane region" description="Helical" evidence="1">
    <location>
        <begin position="7"/>
        <end position="30"/>
    </location>
</feature>
<keyword evidence="1" id="KW-0812">Transmembrane</keyword>
<dbReference type="AlphaFoldDB" id="A0A6P1VQ14"/>
<accession>A0A6P1VQ14</accession>
<dbReference type="KEGG" id="senf:GJR95_03070"/>